<organism evidence="1 2">
    <name type="scientific">Niabella ginsenosidivorans</name>
    <dbReference type="NCBI Taxonomy" id="1176587"/>
    <lineage>
        <taxon>Bacteria</taxon>
        <taxon>Pseudomonadati</taxon>
        <taxon>Bacteroidota</taxon>
        <taxon>Chitinophagia</taxon>
        <taxon>Chitinophagales</taxon>
        <taxon>Chitinophagaceae</taxon>
        <taxon>Niabella</taxon>
    </lineage>
</organism>
<protein>
    <submittedName>
        <fullName evidence="1">Uncharacterized protein</fullName>
    </submittedName>
</protein>
<dbReference type="EMBL" id="CP015772">
    <property type="protein sequence ID" value="ANH81671.1"/>
    <property type="molecule type" value="Genomic_DNA"/>
</dbReference>
<evidence type="ECO:0000313" key="2">
    <source>
        <dbReference type="Proteomes" id="UP000077667"/>
    </source>
</evidence>
<sequence>MSKSNPVHADKKEDEIWIGNIRVWEWPRPYLSSLKTIRLGKQAYDIHGKLIPTDYCLPIFIHKSEYDAYNKIMEDEIRKIRNS</sequence>
<name>A0A1A9I4S0_9BACT</name>
<reference evidence="1 2" key="1">
    <citation type="submission" date="2016-05" db="EMBL/GenBank/DDBJ databases">
        <title>Niabella ginsenosidivorans BS26 whole genome sequencing.</title>
        <authorList>
            <person name="Im W.T."/>
            <person name="Siddiqi M.Z."/>
        </authorList>
    </citation>
    <scope>NUCLEOTIDE SEQUENCE [LARGE SCALE GENOMIC DNA]</scope>
    <source>
        <strain evidence="1 2">BS26</strain>
    </source>
</reference>
<dbReference type="AlphaFoldDB" id="A0A1A9I4S0"/>
<dbReference type="KEGG" id="nia:A8C56_12370"/>
<dbReference type="OrthoDB" id="10007062at2"/>
<proteinExistence type="predicted"/>
<accession>A0A1A9I4S0</accession>
<dbReference type="RefSeq" id="WP_067756428.1">
    <property type="nucleotide sequence ID" value="NZ_CP015772.1"/>
</dbReference>
<evidence type="ECO:0000313" key="1">
    <source>
        <dbReference type="EMBL" id="ANH81671.1"/>
    </source>
</evidence>
<dbReference type="STRING" id="1176587.A8C56_12370"/>
<dbReference type="Proteomes" id="UP000077667">
    <property type="component" value="Chromosome"/>
</dbReference>
<gene>
    <name evidence="1" type="ORF">A8C56_12370</name>
</gene>
<keyword evidence="2" id="KW-1185">Reference proteome</keyword>